<dbReference type="Pfam" id="PF00011">
    <property type="entry name" value="HSP20"/>
    <property type="match status" value="1"/>
</dbReference>
<dbReference type="InterPro" id="IPR002068">
    <property type="entry name" value="A-crystallin/Hsp20_dom"/>
</dbReference>
<evidence type="ECO:0000256" key="2">
    <source>
        <dbReference type="RuleBase" id="RU003616"/>
    </source>
</evidence>
<evidence type="ECO:0000256" key="3">
    <source>
        <dbReference type="SAM" id="MobiDB-lite"/>
    </source>
</evidence>
<organism evidence="5 6">
    <name type="scientific">Paractinoplanes tereljensis</name>
    <dbReference type="NCBI Taxonomy" id="571912"/>
    <lineage>
        <taxon>Bacteria</taxon>
        <taxon>Bacillati</taxon>
        <taxon>Actinomycetota</taxon>
        <taxon>Actinomycetes</taxon>
        <taxon>Micromonosporales</taxon>
        <taxon>Micromonosporaceae</taxon>
        <taxon>Paractinoplanes</taxon>
    </lineage>
</organism>
<gene>
    <name evidence="5" type="ORF">Ate02nite_60310</name>
</gene>
<dbReference type="InterPro" id="IPR008978">
    <property type="entry name" value="HSP20-like_chaperone"/>
</dbReference>
<dbReference type="EMBL" id="BOMY01000039">
    <property type="protein sequence ID" value="GIF23301.1"/>
    <property type="molecule type" value="Genomic_DNA"/>
</dbReference>
<sequence>MSLGDGLDLDRITATSQDGVLTLTIPVAEKAKPRRITIAPGSRSDAAERPTAPTPTLTSS</sequence>
<keyword evidence="6" id="KW-1185">Reference proteome</keyword>
<reference evidence="5" key="1">
    <citation type="submission" date="2021-01" db="EMBL/GenBank/DDBJ databases">
        <title>Whole genome shotgun sequence of Actinoplanes tereljensis NBRC 105297.</title>
        <authorList>
            <person name="Komaki H."/>
            <person name="Tamura T."/>
        </authorList>
    </citation>
    <scope>NUCLEOTIDE SEQUENCE</scope>
    <source>
        <strain evidence="5">NBRC 105297</strain>
    </source>
</reference>
<evidence type="ECO:0000313" key="5">
    <source>
        <dbReference type="EMBL" id="GIF23301.1"/>
    </source>
</evidence>
<dbReference type="AlphaFoldDB" id="A0A919TUX6"/>
<dbReference type="Proteomes" id="UP000623608">
    <property type="component" value="Unassembled WGS sequence"/>
</dbReference>
<accession>A0A919TUX6</accession>
<evidence type="ECO:0000256" key="1">
    <source>
        <dbReference type="PROSITE-ProRule" id="PRU00285"/>
    </source>
</evidence>
<protein>
    <recommendedName>
        <fullName evidence="4">SHSP domain-containing protein</fullName>
    </recommendedName>
</protein>
<dbReference type="PROSITE" id="PS01031">
    <property type="entry name" value="SHSP"/>
    <property type="match status" value="1"/>
</dbReference>
<dbReference type="Gene3D" id="2.60.40.790">
    <property type="match status" value="1"/>
</dbReference>
<feature type="domain" description="SHSP" evidence="4">
    <location>
        <begin position="1"/>
        <end position="42"/>
    </location>
</feature>
<name>A0A919TUX6_9ACTN</name>
<evidence type="ECO:0000313" key="6">
    <source>
        <dbReference type="Proteomes" id="UP000623608"/>
    </source>
</evidence>
<comment type="caution">
    <text evidence="5">The sequence shown here is derived from an EMBL/GenBank/DDBJ whole genome shotgun (WGS) entry which is preliminary data.</text>
</comment>
<proteinExistence type="inferred from homology"/>
<dbReference type="CDD" id="cd06464">
    <property type="entry name" value="ACD_sHsps-like"/>
    <property type="match status" value="1"/>
</dbReference>
<dbReference type="SUPFAM" id="SSF49764">
    <property type="entry name" value="HSP20-like chaperones"/>
    <property type="match status" value="1"/>
</dbReference>
<evidence type="ECO:0000259" key="4">
    <source>
        <dbReference type="PROSITE" id="PS01031"/>
    </source>
</evidence>
<comment type="similarity">
    <text evidence="1 2">Belongs to the small heat shock protein (HSP20) family.</text>
</comment>
<feature type="region of interest" description="Disordered" evidence="3">
    <location>
        <begin position="34"/>
        <end position="60"/>
    </location>
</feature>